<dbReference type="PRINTS" id="PR00421">
    <property type="entry name" value="THIOREDOXIN"/>
</dbReference>
<dbReference type="Gene3D" id="3.40.30.10">
    <property type="entry name" value="Glutaredoxin"/>
    <property type="match status" value="1"/>
</dbReference>
<dbReference type="Pfam" id="PF00085">
    <property type="entry name" value="Thioredoxin"/>
    <property type="match status" value="1"/>
</dbReference>
<evidence type="ECO:0000313" key="4">
    <source>
        <dbReference type="EMBL" id="KAF2424495.1"/>
    </source>
</evidence>
<dbReference type="NCBIfam" id="TIGR01068">
    <property type="entry name" value="thioredoxin"/>
    <property type="match status" value="1"/>
</dbReference>
<evidence type="ECO:0000259" key="3">
    <source>
        <dbReference type="PROSITE" id="PS51352"/>
    </source>
</evidence>
<dbReference type="PANTHER" id="PTHR46115">
    <property type="entry name" value="THIOREDOXIN-LIKE PROTEIN 1"/>
    <property type="match status" value="1"/>
</dbReference>
<dbReference type="InterPro" id="IPR017937">
    <property type="entry name" value="Thioredoxin_CS"/>
</dbReference>
<protein>
    <submittedName>
        <fullName evidence="4">Thioredoxin</fullName>
    </submittedName>
</protein>
<feature type="domain" description="Thioredoxin" evidence="3">
    <location>
        <begin position="1"/>
        <end position="110"/>
    </location>
</feature>
<organism evidence="4 5">
    <name type="scientific">Tothia fuscella</name>
    <dbReference type="NCBI Taxonomy" id="1048955"/>
    <lineage>
        <taxon>Eukaryota</taxon>
        <taxon>Fungi</taxon>
        <taxon>Dikarya</taxon>
        <taxon>Ascomycota</taxon>
        <taxon>Pezizomycotina</taxon>
        <taxon>Dothideomycetes</taxon>
        <taxon>Pleosporomycetidae</taxon>
        <taxon>Venturiales</taxon>
        <taxon>Cylindrosympodiaceae</taxon>
        <taxon>Tothia</taxon>
    </lineage>
</organism>
<dbReference type="Proteomes" id="UP000800235">
    <property type="component" value="Unassembled WGS sequence"/>
</dbReference>
<dbReference type="OrthoDB" id="19690at2759"/>
<dbReference type="SUPFAM" id="SSF52833">
    <property type="entry name" value="Thioredoxin-like"/>
    <property type="match status" value="1"/>
</dbReference>
<accession>A0A9P4TVM6</accession>
<keyword evidence="5" id="KW-1185">Reference proteome</keyword>
<keyword evidence="2" id="KW-1015">Disulfide bond</keyword>
<sequence length="196" mass="20175">MAGKIHRISSSAEFQKLISSNTYVITDFYADWCGPCKAIAPIFEQLATSHSQPGKLAFAKVDVDGQPDIAQKYGVSAMPTFLVFTSGTVTDTIRGANPGALRTAVAKAASSAGKASTATFQSKGYTLGSDSTPSRAVGGSGGSFLGGLGQGGAGGFADATVRFFGLYLTTLFSFDAYAAAEASPFKSTRAPTGRRL</sequence>
<dbReference type="GO" id="GO:0015035">
    <property type="term" value="F:protein-disulfide reductase activity"/>
    <property type="evidence" value="ECO:0007669"/>
    <property type="project" value="InterPro"/>
</dbReference>
<dbReference type="CDD" id="cd02947">
    <property type="entry name" value="TRX_family"/>
    <property type="match status" value="1"/>
</dbReference>
<comment type="similarity">
    <text evidence="1">Belongs to the thioredoxin family.</text>
</comment>
<dbReference type="InterPro" id="IPR036249">
    <property type="entry name" value="Thioredoxin-like_sf"/>
</dbReference>
<dbReference type="AlphaFoldDB" id="A0A9P4TVM6"/>
<reference evidence="4" key="1">
    <citation type="journal article" date="2020" name="Stud. Mycol.">
        <title>101 Dothideomycetes genomes: a test case for predicting lifestyles and emergence of pathogens.</title>
        <authorList>
            <person name="Haridas S."/>
            <person name="Albert R."/>
            <person name="Binder M."/>
            <person name="Bloem J."/>
            <person name="Labutti K."/>
            <person name="Salamov A."/>
            <person name="Andreopoulos B."/>
            <person name="Baker S."/>
            <person name="Barry K."/>
            <person name="Bills G."/>
            <person name="Bluhm B."/>
            <person name="Cannon C."/>
            <person name="Castanera R."/>
            <person name="Culley D."/>
            <person name="Daum C."/>
            <person name="Ezra D."/>
            <person name="Gonzalez J."/>
            <person name="Henrissat B."/>
            <person name="Kuo A."/>
            <person name="Liang C."/>
            <person name="Lipzen A."/>
            <person name="Lutzoni F."/>
            <person name="Magnuson J."/>
            <person name="Mondo S."/>
            <person name="Nolan M."/>
            <person name="Ohm R."/>
            <person name="Pangilinan J."/>
            <person name="Park H.-J."/>
            <person name="Ramirez L."/>
            <person name="Alfaro M."/>
            <person name="Sun H."/>
            <person name="Tritt A."/>
            <person name="Yoshinaga Y."/>
            <person name="Zwiers L.-H."/>
            <person name="Turgeon B."/>
            <person name="Goodwin S."/>
            <person name="Spatafora J."/>
            <person name="Crous P."/>
            <person name="Grigoriev I."/>
        </authorList>
    </citation>
    <scope>NUCLEOTIDE SEQUENCE</scope>
    <source>
        <strain evidence="4">CBS 130266</strain>
    </source>
</reference>
<dbReference type="PROSITE" id="PS51352">
    <property type="entry name" value="THIOREDOXIN_2"/>
    <property type="match status" value="1"/>
</dbReference>
<gene>
    <name evidence="4" type="ORF">EJ08DRAFT_595058</name>
</gene>
<evidence type="ECO:0000256" key="2">
    <source>
        <dbReference type="ARBA" id="ARBA00023157"/>
    </source>
</evidence>
<dbReference type="InterPro" id="IPR013766">
    <property type="entry name" value="Thioredoxin_domain"/>
</dbReference>
<dbReference type="InterPro" id="IPR005746">
    <property type="entry name" value="Thioredoxin"/>
</dbReference>
<dbReference type="PROSITE" id="PS00194">
    <property type="entry name" value="THIOREDOXIN_1"/>
    <property type="match status" value="1"/>
</dbReference>
<proteinExistence type="inferred from homology"/>
<evidence type="ECO:0000256" key="1">
    <source>
        <dbReference type="ARBA" id="ARBA00008987"/>
    </source>
</evidence>
<name>A0A9P4TVM6_9PEZI</name>
<evidence type="ECO:0000313" key="5">
    <source>
        <dbReference type="Proteomes" id="UP000800235"/>
    </source>
</evidence>
<comment type="caution">
    <text evidence="4">The sequence shown here is derived from an EMBL/GenBank/DDBJ whole genome shotgun (WGS) entry which is preliminary data.</text>
</comment>
<dbReference type="EMBL" id="MU007074">
    <property type="protein sequence ID" value="KAF2424495.1"/>
    <property type="molecule type" value="Genomic_DNA"/>
</dbReference>